<accession>A0A328E2G8</accession>
<dbReference type="Proteomes" id="UP000249390">
    <property type="component" value="Unassembled WGS sequence"/>
</dbReference>
<dbReference type="EMBL" id="NQVE01000055">
    <property type="protein sequence ID" value="RAL50809.1"/>
    <property type="molecule type" value="Genomic_DNA"/>
</dbReference>
<gene>
    <name evidence="1" type="ORF">DM860_015956</name>
</gene>
<keyword evidence="2" id="KW-1185">Reference proteome</keyword>
<comment type="caution">
    <text evidence="1">The sequence shown here is derived from an EMBL/GenBank/DDBJ whole genome shotgun (WGS) entry which is preliminary data.</text>
</comment>
<reference evidence="1 2" key="1">
    <citation type="submission" date="2018-06" db="EMBL/GenBank/DDBJ databases">
        <title>The Genome of Cuscuta australis (Dodder) Provides Insight into the Evolution of Plant Parasitism.</title>
        <authorList>
            <person name="Liu H."/>
        </authorList>
    </citation>
    <scope>NUCLEOTIDE SEQUENCE [LARGE SCALE GENOMIC DNA]</scope>
    <source>
        <strain evidence="2">cv. Yunnan</strain>
        <tissue evidence="1">Vines</tissue>
    </source>
</reference>
<sequence length="109" mass="12331">MPQAPITILTVLRESALRSMNLNLLETEIASFLDSEMKFEDKRLEPIEASDREALYLDGEASQNPDGFRDRITVATEEEINRADEDVFDAGAGINLERDSRCFTEYEIG</sequence>
<evidence type="ECO:0000313" key="1">
    <source>
        <dbReference type="EMBL" id="RAL50809.1"/>
    </source>
</evidence>
<proteinExistence type="predicted"/>
<dbReference type="AlphaFoldDB" id="A0A328E2G8"/>
<organism evidence="1 2">
    <name type="scientific">Cuscuta australis</name>
    <dbReference type="NCBI Taxonomy" id="267555"/>
    <lineage>
        <taxon>Eukaryota</taxon>
        <taxon>Viridiplantae</taxon>
        <taxon>Streptophyta</taxon>
        <taxon>Embryophyta</taxon>
        <taxon>Tracheophyta</taxon>
        <taxon>Spermatophyta</taxon>
        <taxon>Magnoliopsida</taxon>
        <taxon>eudicotyledons</taxon>
        <taxon>Gunneridae</taxon>
        <taxon>Pentapetalae</taxon>
        <taxon>asterids</taxon>
        <taxon>lamiids</taxon>
        <taxon>Solanales</taxon>
        <taxon>Convolvulaceae</taxon>
        <taxon>Cuscuteae</taxon>
        <taxon>Cuscuta</taxon>
        <taxon>Cuscuta subgen. Grammica</taxon>
        <taxon>Cuscuta sect. Cleistogrammica</taxon>
    </lineage>
</organism>
<protein>
    <submittedName>
        <fullName evidence="1">Uncharacterized protein</fullName>
    </submittedName>
</protein>
<name>A0A328E2G8_9ASTE</name>
<evidence type="ECO:0000313" key="2">
    <source>
        <dbReference type="Proteomes" id="UP000249390"/>
    </source>
</evidence>